<name>A0ABR2X4W0_9FUNG</name>
<dbReference type="SUPFAM" id="SSF81296">
    <property type="entry name" value="E set domains"/>
    <property type="match status" value="1"/>
</dbReference>
<keyword evidence="3" id="KW-0963">Cytoplasm</keyword>
<dbReference type="InterPro" id="IPR000406">
    <property type="entry name" value="Rho_GDI"/>
</dbReference>
<accession>A0ABR2X4W0</accession>
<reference evidence="4 5" key="1">
    <citation type="submission" date="2023-04" db="EMBL/GenBank/DDBJ databases">
        <title>Genome of Basidiobolus ranarum AG-B5.</title>
        <authorList>
            <person name="Stajich J.E."/>
            <person name="Carter-House D."/>
            <person name="Gryganskyi A."/>
        </authorList>
    </citation>
    <scope>NUCLEOTIDE SEQUENCE [LARGE SCALE GENOMIC DNA]</scope>
    <source>
        <strain evidence="4 5">AG-B5</strain>
    </source>
</reference>
<protein>
    <submittedName>
        <fullName evidence="4">Rho GDP dissociation inhibitor</fullName>
    </submittedName>
</protein>
<evidence type="ECO:0000256" key="1">
    <source>
        <dbReference type="ARBA" id="ARBA00004496"/>
    </source>
</evidence>
<evidence type="ECO:0000256" key="3">
    <source>
        <dbReference type="ARBA" id="ARBA00022490"/>
    </source>
</evidence>
<proteinExistence type="inferred from homology"/>
<organism evidence="4 5">
    <name type="scientific">Basidiobolus ranarum</name>
    <dbReference type="NCBI Taxonomy" id="34480"/>
    <lineage>
        <taxon>Eukaryota</taxon>
        <taxon>Fungi</taxon>
        <taxon>Fungi incertae sedis</taxon>
        <taxon>Zoopagomycota</taxon>
        <taxon>Entomophthoromycotina</taxon>
        <taxon>Basidiobolomycetes</taxon>
        <taxon>Basidiobolales</taxon>
        <taxon>Basidiobolaceae</taxon>
        <taxon>Basidiobolus</taxon>
    </lineage>
</organism>
<comment type="similarity">
    <text evidence="2">Belongs to the Rho GDI family.</text>
</comment>
<dbReference type="PANTHER" id="PTHR10980">
    <property type="entry name" value="RHO GDP-DISSOCIATION INHIBITOR"/>
    <property type="match status" value="1"/>
</dbReference>
<dbReference type="Proteomes" id="UP001479436">
    <property type="component" value="Unassembled WGS sequence"/>
</dbReference>
<gene>
    <name evidence="4" type="primary">RDI1_1</name>
    <name evidence="4" type="ORF">K7432_000252</name>
</gene>
<dbReference type="PANTHER" id="PTHR10980:SF3">
    <property type="entry name" value="LD16419P"/>
    <property type="match status" value="1"/>
</dbReference>
<sequence>MSESFDNEELVPTTTVGYKPGEKKTIEELTALDAEDESLRKWKENLGLGKAAVSASDDPRKVVVLQLALEVQGRPDVVLDLSTPEAITKAKNDVITIKEGIEYRLKVKFRIQHEVISGLKFLQVVKRKGIPVDKTEEMIGSYGPSAEVYEKKFLTEQAPSGLLTRGRYNAKSKFIDDDKFSHMEWSWSFDIKKDWDN</sequence>
<keyword evidence="5" id="KW-1185">Reference proteome</keyword>
<comment type="subcellular location">
    <subcellularLocation>
        <location evidence="1">Cytoplasm</location>
    </subcellularLocation>
</comment>
<dbReference type="PRINTS" id="PR00492">
    <property type="entry name" value="RHOGDI"/>
</dbReference>
<dbReference type="Pfam" id="PF02115">
    <property type="entry name" value="Rho_GDI"/>
    <property type="match status" value="1"/>
</dbReference>
<dbReference type="InterPro" id="IPR014756">
    <property type="entry name" value="Ig_E-set"/>
</dbReference>
<dbReference type="Gene3D" id="2.70.50.30">
    <property type="entry name" value="Coagulation Factor XIII, subunit A, domain 1"/>
    <property type="match status" value="1"/>
</dbReference>
<evidence type="ECO:0000256" key="2">
    <source>
        <dbReference type="ARBA" id="ARBA00009758"/>
    </source>
</evidence>
<dbReference type="EMBL" id="JASJQH010000004">
    <property type="protein sequence ID" value="KAK9768820.1"/>
    <property type="molecule type" value="Genomic_DNA"/>
</dbReference>
<dbReference type="InterPro" id="IPR024792">
    <property type="entry name" value="RhoGDI_dom_sf"/>
</dbReference>
<evidence type="ECO:0000313" key="5">
    <source>
        <dbReference type="Proteomes" id="UP001479436"/>
    </source>
</evidence>
<comment type="caution">
    <text evidence="4">The sequence shown here is derived from an EMBL/GenBank/DDBJ whole genome shotgun (WGS) entry which is preliminary data.</text>
</comment>
<evidence type="ECO:0000313" key="4">
    <source>
        <dbReference type="EMBL" id="KAK9768820.1"/>
    </source>
</evidence>